<sequence>MLALFYLERLPMLKAEGKTIVALTHDERDCHLADRIIKLEPGRIALAAPL</sequence>
<organism evidence="1 2">
    <name type="scientific">Raoultella terrigena</name>
    <name type="common">Klebsiella terrigena</name>
    <dbReference type="NCBI Taxonomy" id="577"/>
    <lineage>
        <taxon>Bacteria</taxon>
        <taxon>Pseudomonadati</taxon>
        <taxon>Pseudomonadota</taxon>
        <taxon>Gammaproteobacteria</taxon>
        <taxon>Enterobacterales</taxon>
        <taxon>Enterobacteriaceae</taxon>
        <taxon>Klebsiella/Raoultella group</taxon>
        <taxon>Raoultella</taxon>
    </lineage>
</organism>
<dbReference type="SUPFAM" id="SSF52540">
    <property type="entry name" value="P-loop containing nucleoside triphosphate hydrolases"/>
    <property type="match status" value="1"/>
</dbReference>
<dbReference type="InterPro" id="IPR027417">
    <property type="entry name" value="P-loop_NTPase"/>
</dbReference>
<dbReference type="AlphaFoldDB" id="A0AAP9XS02"/>
<name>A0AAP9XS02_RAOTE</name>
<protein>
    <submittedName>
        <fullName evidence="1">Uncharacterized protein</fullName>
    </submittedName>
</protein>
<accession>A0AAP9XS02</accession>
<dbReference type="Proteomes" id="UP000594500">
    <property type="component" value="Chromosome"/>
</dbReference>
<dbReference type="RefSeq" id="WP_195710511.1">
    <property type="nucleotide sequence ID" value="NZ_CP062916.1"/>
</dbReference>
<evidence type="ECO:0000313" key="1">
    <source>
        <dbReference type="EMBL" id="QPF09881.1"/>
    </source>
</evidence>
<evidence type="ECO:0000313" key="2">
    <source>
        <dbReference type="Proteomes" id="UP000594500"/>
    </source>
</evidence>
<dbReference type="EMBL" id="CP062916">
    <property type="protein sequence ID" value="QPF09881.1"/>
    <property type="molecule type" value="Genomic_DNA"/>
</dbReference>
<gene>
    <name evidence="1" type="ORF">IMO34_05535</name>
</gene>
<proteinExistence type="predicted"/>
<reference evidence="1 2" key="1">
    <citation type="submission" date="2020-10" db="EMBL/GenBank/DDBJ databases">
        <title>Resistance determinants and their genetic context in bacteria from a longitudinal study of pigs reared under conventional and antibiotic-free husbandry practices.</title>
        <authorList>
            <person name="Poulin-Laprade D."/>
            <person name="Brouard J.-S."/>
            <person name="Gagnon N."/>
            <person name="Turcotte A."/>
            <person name="Langlois A."/>
            <person name="Matte J.J."/>
            <person name="Carrillo C.D."/>
            <person name="Zaheer R."/>
            <person name="McAllister T."/>
            <person name="Topp E."/>
            <person name="Talbot G."/>
        </authorList>
    </citation>
    <scope>NUCLEOTIDE SEQUENCE [LARGE SCALE GENOMIC DNA]</scope>
    <source>
        <strain evidence="1 2">Res13-Abat-PEB01-P1-04-A</strain>
    </source>
</reference>